<dbReference type="SUPFAM" id="SSF46955">
    <property type="entry name" value="Putative DNA-binding domain"/>
    <property type="match status" value="1"/>
</dbReference>
<dbReference type="InterPro" id="IPR006119">
    <property type="entry name" value="Resolv_N"/>
</dbReference>
<dbReference type="Gene3D" id="3.40.50.1390">
    <property type="entry name" value="Resolvase, N-terminal catalytic domain"/>
    <property type="match status" value="1"/>
</dbReference>
<dbReference type="EMBL" id="MT142597">
    <property type="protein sequence ID" value="QJA85819.1"/>
    <property type="molecule type" value="Genomic_DNA"/>
</dbReference>
<name>A0A6M3KUW3_9ZZZZ</name>
<dbReference type="Gene3D" id="1.10.1660.10">
    <property type="match status" value="1"/>
</dbReference>
<dbReference type="AlphaFoldDB" id="A0A6M3KUW3"/>
<dbReference type="GO" id="GO:0000150">
    <property type="term" value="F:DNA strand exchange activity"/>
    <property type="evidence" value="ECO:0007669"/>
    <property type="project" value="InterPro"/>
</dbReference>
<dbReference type="InterPro" id="IPR048046">
    <property type="entry name" value="Transpos_IS607"/>
</dbReference>
<feature type="domain" description="Resolvase/invertase-type recombinase catalytic" evidence="1">
    <location>
        <begin position="60"/>
        <end position="201"/>
    </location>
</feature>
<accession>A0A6M3KUW3</accession>
<dbReference type="PANTHER" id="PTHR36172:SF1">
    <property type="entry name" value="RESOLVASE-RELATED"/>
    <property type="match status" value="1"/>
</dbReference>
<dbReference type="Gene3D" id="1.10.287.2170">
    <property type="match status" value="1"/>
</dbReference>
<dbReference type="NCBIfam" id="NF033518">
    <property type="entry name" value="transpos_IS607"/>
    <property type="match status" value="1"/>
</dbReference>
<proteinExistence type="predicted"/>
<dbReference type="InterPro" id="IPR041657">
    <property type="entry name" value="HTH_17"/>
</dbReference>
<dbReference type="PROSITE" id="PS51736">
    <property type="entry name" value="RECOMBINASES_3"/>
    <property type="match status" value="1"/>
</dbReference>
<dbReference type="InterPro" id="IPR051491">
    <property type="entry name" value="Recombinase/Transposase-rel"/>
</dbReference>
<sequence length="201" mass="23672">MKIYKTTRASEYLGVSINTLKTLADKKIINSFKTDGKHRRFRQDELDVYMGIEKEKQDKLTVIYARCSTAKQKENLERQKDRLRKYAENKGYKFILIDEIASGINEKRKGIHKLLKLCFEGKVERVLIEYKDRLARFGYEYLDAIFKNLEITVEIIESKEKKYEEELAEDIMKILTCYSARYYGARGGRKKKNQVVESNGI</sequence>
<dbReference type="Pfam" id="PF00239">
    <property type="entry name" value="Resolvase"/>
    <property type="match status" value="1"/>
</dbReference>
<dbReference type="Pfam" id="PF12728">
    <property type="entry name" value="HTH_17"/>
    <property type="match status" value="1"/>
</dbReference>
<organism evidence="2">
    <name type="scientific">viral metagenome</name>
    <dbReference type="NCBI Taxonomy" id="1070528"/>
    <lineage>
        <taxon>unclassified sequences</taxon>
        <taxon>metagenomes</taxon>
        <taxon>organismal metagenomes</taxon>
    </lineage>
</organism>
<dbReference type="InterPro" id="IPR010093">
    <property type="entry name" value="SinI_DNA-bd"/>
</dbReference>
<dbReference type="FunFam" id="3.40.50.1390:FF:000002">
    <property type="entry name" value="ORF1 in transposon ISC1904"/>
    <property type="match status" value="1"/>
</dbReference>
<dbReference type="GO" id="GO:0003677">
    <property type="term" value="F:DNA binding"/>
    <property type="evidence" value="ECO:0007669"/>
    <property type="project" value="InterPro"/>
</dbReference>
<dbReference type="SMART" id="SM00857">
    <property type="entry name" value="Resolvase"/>
    <property type="match status" value="1"/>
</dbReference>
<protein>
    <submittedName>
        <fullName evidence="2">Putative resolvase domain containing protein</fullName>
    </submittedName>
</protein>
<dbReference type="InterPro" id="IPR036162">
    <property type="entry name" value="Resolvase-like_N_sf"/>
</dbReference>
<dbReference type="PANTHER" id="PTHR36172">
    <property type="match status" value="1"/>
</dbReference>
<evidence type="ECO:0000259" key="1">
    <source>
        <dbReference type="PROSITE" id="PS51736"/>
    </source>
</evidence>
<dbReference type="SUPFAM" id="SSF53041">
    <property type="entry name" value="Resolvase-like"/>
    <property type="match status" value="1"/>
</dbReference>
<dbReference type="NCBIfam" id="TIGR01764">
    <property type="entry name" value="excise"/>
    <property type="match status" value="1"/>
</dbReference>
<gene>
    <name evidence="2" type="ORF">MM415B02170_0009</name>
</gene>
<evidence type="ECO:0000313" key="2">
    <source>
        <dbReference type="EMBL" id="QJA85819.1"/>
    </source>
</evidence>
<reference evidence="2" key="1">
    <citation type="submission" date="2020-03" db="EMBL/GenBank/DDBJ databases">
        <title>The deep terrestrial virosphere.</title>
        <authorList>
            <person name="Holmfeldt K."/>
            <person name="Nilsson E."/>
            <person name="Simone D."/>
            <person name="Lopez-Fernandez M."/>
            <person name="Wu X."/>
            <person name="de Brujin I."/>
            <person name="Lundin D."/>
            <person name="Andersson A."/>
            <person name="Bertilsson S."/>
            <person name="Dopson M."/>
        </authorList>
    </citation>
    <scope>NUCLEOTIDE SEQUENCE</scope>
    <source>
        <strain evidence="2">MM415B02170</strain>
    </source>
</reference>
<dbReference type="InterPro" id="IPR009061">
    <property type="entry name" value="DNA-bd_dom_put_sf"/>
</dbReference>